<comment type="subcellular location">
    <subcellularLocation>
        <location evidence="1">Cell membrane</location>
        <topology evidence="1">Multi-pass membrane protein</topology>
    </subcellularLocation>
    <subcellularLocation>
        <location evidence="16">Membrane</location>
        <topology evidence="16">Multi-pass membrane protein</topology>
    </subcellularLocation>
</comment>
<dbReference type="PANTHER" id="PTHR12428:SF65">
    <property type="entry name" value="CYTOCHROME C OXIDASE ASSEMBLY PROTEIN COX18, MITOCHONDRIAL"/>
    <property type="match status" value="1"/>
</dbReference>
<keyword evidence="8 17" id="KW-1133">Transmembrane helix</keyword>
<feature type="transmembrane region" description="Helical" evidence="17">
    <location>
        <begin position="108"/>
        <end position="127"/>
    </location>
</feature>
<dbReference type="GO" id="GO:0032977">
    <property type="term" value="F:membrane insertase activity"/>
    <property type="evidence" value="ECO:0007669"/>
    <property type="project" value="InterPro"/>
</dbReference>
<dbReference type="Pfam" id="PF02096">
    <property type="entry name" value="60KD_IMP"/>
    <property type="match status" value="1"/>
</dbReference>
<reference evidence="19 20" key="1">
    <citation type="journal article" date="2016" name="J. Biotechnol.">
        <title>First complete genome sequence of a species in the genus Microterricola, an extremophilic cold active enzyme producing bacterial strain ERGS5:02 isolated from Sikkim Himalaya.</title>
        <authorList>
            <person name="Himanshu"/>
            <person name="Swarnkar M.K."/>
            <person name="Singh D."/>
            <person name="Kumar R."/>
        </authorList>
    </citation>
    <scope>NUCLEOTIDE SEQUENCE [LARGE SCALE GENOMIC DNA]</scope>
    <source>
        <strain evidence="19 20">ERGS5:02</strain>
    </source>
</reference>
<evidence type="ECO:0000256" key="5">
    <source>
        <dbReference type="ARBA" id="ARBA00022475"/>
    </source>
</evidence>
<name>A0A0X8E2L7_9MICO</name>
<evidence type="ECO:0000313" key="19">
    <source>
        <dbReference type="EMBL" id="AMB58529.1"/>
    </source>
</evidence>
<keyword evidence="4" id="KW-0813">Transport</keyword>
<evidence type="ECO:0000313" key="20">
    <source>
        <dbReference type="Proteomes" id="UP000058305"/>
    </source>
</evidence>
<dbReference type="RefSeq" id="WP_067227219.1">
    <property type="nucleotide sequence ID" value="NZ_CP014145.1"/>
</dbReference>
<dbReference type="Proteomes" id="UP000058305">
    <property type="component" value="Chromosome"/>
</dbReference>
<sequence length="259" mass="27433">MDLYSFAPIAALLELASTAVNGLASLFAPLAGAQAMALAIVALTVLVRIALIPIGMSQARAEVTRLRLAPKLRELQSRHKKNPEKLQRATMELYAEEKASPFAGIGPALAQAPVLSLVYGLFILPTINGHPNALLGETFFGVPLGTSFLSILNGGAFWPGAAVFLGLFAVIAAVAFTSRRVMLAQQQQQQDQAGAPAAMAAISGVLSWLPFITVFFAMIVPLAAALYLTVTTTWTLGERAVLRRRAEARGTRFSDAATS</sequence>
<keyword evidence="10" id="KW-0143">Chaperone</keyword>
<dbReference type="EMBL" id="CP014145">
    <property type="protein sequence ID" value="AMB58529.1"/>
    <property type="molecule type" value="Genomic_DNA"/>
</dbReference>
<comment type="subunit">
    <text evidence="12">Interacts with the Sec translocase complex via SecD. Specifically interacts with transmembrane segments of nascent integral membrane proteins during membrane integration.</text>
</comment>
<dbReference type="InterPro" id="IPR028055">
    <property type="entry name" value="YidC/Oxa/ALB_C"/>
</dbReference>
<evidence type="ECO:0000256" key="4">
    <source>
        <dbReference type="ARBA" id="ARBA00022448"/>
    </source>
</evidence>
<feature type="domain" description="Membrane insertase YidC/Oxa/ALB C-terminal" evidence="18">
    <location>
        <begin position="37"/>
        <end position="243"/>
    </location>
</feature>
<organism evidence="19 20">
    <name type="scientific">Microterricola viridarii</name>
    <dbReference type="NCBI Taxonomy" id="412690"/>
    <lineage>
        <taxon>Bacteria</taxon>
        <taxon>Bacillati</taxon>
        <taxon>Actinomycetota</taxon>
        <taxon>Actinomycetes</taxon>
        <taxon>Micrococcales</taxon>
        <taxon>Microbacteriaceae</taxon>
        <taxon>Microterricola</taxon>
    </lineage>
</organism>
<evidence type="ECO:0000256" key="8">
    <source>
        <dbReference type="ARBA" id="ARBA00022989"/>
    </source>
</evidence>
<feature type="transmembrane region" description="Helical" evidence="17">
    <location>
        <begin position="28"/>
        <end position="51"/>
    </location>
</feature>
<protein>
    <recommendedName>
        <fullName evidence="3">Membrane protein insertase YidC</fullName>
    </recommendedName>
    <alternativeName>
        <fullName evidence="15">Foldase YidC</fullName>
    </alternativeName>
    <alternativeName>
        <fullName evidence="14">Membrane integrase YidC</fullName>
    </alternativeName>
    <alternativeName>
        <fullName evidence="13">Membrane protein YidC</fullName>
    </alternativeName>
</protein>
<dbReference type="PANTHER" id="PTHR12428">
    <property type="entry name" value="OXA1"/>
    <property type="match status" value="1"/>
</dbReference>
<evidence type="ECO:0000256" key="10">
    <source>
        <dbReference type="ARBA" id="ARBA00023186"/>
    </source>
</evidence>
<evidence type="ECO:0000256" key="2">
    <source>
        <dbReference type="ARBA" id="ARBA00010527"/>
    </source>
</evidence>
<dbReference type="InterPro" id="IPR047196">
    <property type="entry name" value="YidC_ALB_C"/>
</dbReference>
<evidence type="ECO:0000256" key="11">
    <source>
        <dbReference type="ARBA" id="ARBA00025034"/>
    </source>
</evidence>
<keyword evidence="5" id="KW-1003">Cell membrane</keyword>
<evidence type="ECO:0000256" key="7">
    <source>
        <dbReference type="ARBA" id="ARBA00022927"/>
    </source>
</evidence>
<comment type="function">
    <text evidence="11">Required for the insertion and/or proper folding and/or complex formation of integral membrane proteins into the membrane. Involved in integration of membrane proteins that insert both dependently and independently of the Sec translocase complex, as well as at least some lipoproteins. Aids folding of multispanning membrane proteins.</text>
</comment>
<evidence type="ECO:0000256" key="1">
    <source>
        <dbReference type="ARBA" id="ARBA00004651"/>
    </source>
</evidence>
<feature type="transmembrane region" description="Helical" evidence="17">
    <location>
        <begin position="197"/>
        <end position="218"/>
    </location>
</feature>
<evidence type="ECO:0000256" key="6">
    <source>
        <dbReference type="ARBA" id="ARBA00022692"/>
    </source>
</evidence>
<keyword evidence="20" id="KW-1185">Reference proteome</keyword>
<evidence type="ECO:0000256" key="17">
    <source>
        <dbReference type="SAM" id="Phobius"/>
    </source>
</evidence>
<comment type="similarity">
    <text evidence="2">Belongs to the OXA1/ALB3/YidC family. Type 1 subfamily.</text>
</comment>
<evidence type="ECO:0000256" key="13">
    <source>
        <dbReference type="ARBA" id="ARBA00031538"/>
    </source>
</evidence>
<keyword evidence="7" id="KW-0653">Protein transport</keyword>
<dbReference type="GO" id="GO:0051205">
    <property type="term" value="P:protein insertion into membrane"/>
    <property type="evidence" value="ECO:0007669"/>
    <property type="project" value="TreeGrafter"/>
</dbReference>
<dbReference type="NCBIfam" id="TIGR03592">
    <property type="entry name" value="yidC_oxa1_cterm"/>
    <property type="match status" value="1"/>
</dbReference>
<keyword evidence="6 16" id="KW-0812">Transmembrane</keyword>
<evidence type="ECO:0000256" key="3">
    <source>
        <dbReference type="ARBA" id="ARBA00015325"/>
    </source>
</evidence>
<evidence type="ECO:0000259" key="18">
    <source>
        <dbReference type="Pfam" id="PF02096"/>
    </source>
</evidence>
<evidence type="ECO:0000256" key="9">
    <source>
        <dbReference type="ARBA" id="ARBA00023136"/>
    </source>
</evidence>
<keyword evidence="9 17" id="KW-0472">Membrane</keyword>
<evidence type="ECO:0000256" key="16">
    <source>
        <dbReference type="RuleBase" id="RU003945"/>
    </source>
</evidence>
<dbReference type="GO" id="GO:0015031">
    <property type="term" value="P:protein transport"/>
    <property type="evidence" value="ECO:0007669"/>
    <property type="project" value="UniProtKB-KW"/>
</dbReference>
<dbReference type="AlphaFoldDB" id="A0A0X8E2L7"/>
<evidence type="ECO:0000256" key="15">
    <source>
        <dbReference type="ARBA" id="ARBA00033342"/>
    </source>
</evidence>
<feature type="transmembrane region" description="Helical" evidence="17">
    <location>
        <begin position="224"/>
        <end position="242"/>
    </location>
</feature>
<evidence type="ECO:0000256" key="12">
    <source>
        <dbReference type="ARBA" id="ARBA00026028"/>
    </source>
</evidence>
<feature type="transmembrane region" description="Helical" evidence="17">
    <location>
        <begin position="156"/>
        <end position="176"/>
    </location>
</feature>
<gene>
    <name evidence="19" type="ORF">AWU67_06285</name>
</gene>
<reference evidence="20" key="2">
    <citation type="submission" date="2016-01" db="EMBL/GenBank/DDBJ databases">
        <title>First complete genome sequence of a species in the genus Microterricola, an extremophilic cold active enzyme producing strain ERGS5:02 isolated from Sikkim Himalaya.</title>
        <authorList>
            <person name="Kumar R."/>
            <person name="Singh D."/>
            <person name="Swarnkar M.K."/>
        </authorList>
    </citation>
    <scope>NUCLEOTIDE SEQUENCE [LARGE SCALE GENOMIC DNA]</scope>
    <source>
        <strain evidence="20">ERGS5:02</strain>
    </source>
</reference>
<dbReference type="OrthoDB" id="9780552at2"/>
<dbReference type="KEGG" id="mvd:AWU67_06285"/>
<accession>A0A0X8E2L7</accession>
<dbReference type="GO" id="GO:0005886">
    <property type="term" value="C:plasma membrane"/>
    <property type="evidence" value="ECO:0007669"/>
    <property type="project" value="UniProtKB-SubCell"/>
</dbReference>
<proteinExistence type="inferred from homology"/>
<evidence type="ECO:0000256" key="14">
    <source>
        <dbReference type="ARBA" id="ARBA00033245"/>
    </source>
</evidence>
<dbReference type="InterPro" id="IPR001708">
    <property type="entry name" value="YidC/ALB3/OXA1/COX18"/>
</dbReference>
<dbReference type="CDD" id="cd20070">
    <property type="entry name" value="5TM_YidC_Alb3"/>
    <property type="match status" value="1"/>
</dbReference>